<dbReference type="InterPro" id="IPR027417">
    <property type="entry name" value="P-loop_NTPase"/>
</dbReference>
<reference evidence="1" key="2">
    <citation type="submission" date="2015-06" db="UniProtKB">
        <authorList>
            <consortium name="EnsemblMetazoa"/>
        </authorList>
    </citation>
    <scope>IDENTIFICATION</scope>
</reference>
<protein>
    <recommendedName>
        <fullName evidence="3">MCM AAA-lid domain-containing protein</fullName>
    </recommendedName>
</protein>
<dbReference type="EnsemblMetazoa" id="tetur04g06560.1">
    <property type="protein sequence ID" value="tetur04g06560.1"/>
    <property type="gene ID" value="tetur04g06560"/>
</dbReference>
<dbReference type="OMA" id="DECHIIN"/>
<dbReference type="EMBL" id="CAEY01001369">
    <property type="status" value="NOT_ANNOTATED_CDS"/>
    <property type="molecule type" value="Genomic_DNA"/>
</dbReference>
<dbReference type="OrthoDB" id="2015372at2759"/>
<accession>T1K2W7</accession>
<sequence>MDDDIDRFLSDNNYFQDKMTSTSSSKIFPVVVQFDFGQSHQYQSLYGHLITEPIKVLKAIQFKLCFALRQNGKLPRDSFSLVVFVPLNLPTIESAIIDSNRDLYLRTGPKVNRLTKMRDFQIISMSEINSFTLATLYYCKCNKKMLYNYTIDGPLKKDVKCRGCVNPMEEIISERIVVKRRSVLMQKKANDNPRLTPMLVNFLSIGDTNYDKLRLGAHLSQIDGLSCEYENGYGSWLRGLEALSYQMSTTLLSTSHELSLVTVSDNLQTLIQTSNEISPFALALRICDLFGREVVGDGQFALKVGVIISILNQHGTESQEKSFLAIGNDAGLIRSFMQYSAKFVQRVLTYSTTIPISALPRKKDSWIDSGFLQLASDGVGIISLDKVSVRDECHIINVLTNNRVKIRNTEEKYDSIKEMETNIAIWGYETDDNIEIRVKTKSSSLITTFPLIYEAEGDLLSQKETNLTQEDWKQFFNSLHSYKPKLTSEAEEMLQSYFLAVRQDREWRADTNAFPLLLSVATVFAKLSCRSHVLTCDAALAIMVYEKSLQIKFGSGGLRLPNVAKDKNRLIGPGAVEVLERYKKLITDYIEYCGVESLDNQLEE</sequence>
<keyword evidence="2" id="KW-1185">Reference proteome</keyword>
<evidence type="ECO:0000313" key="1">
    <source>
        <dbReference type="EnsemblMetazoa" id="tetur04g06560.1"/>
    </source>
</evidence>
<dbReference type="KEGG" id="tut:107359964"/>
<reference evidence="2" key="1">
    <citation type="submission" date="2011-08" db="EMBL/GenBank/DDBJ databases">
        <authorList>
            <person name="Rombauts S."/>
        </authorList>
    </citation>
    <scope>NUCLEOTIDE SEQUENCE</scope>
    <source>
        <strain evidence="2">London</strain>
    </source>
</reference>
<name>T1K2W7_TETUR</name>
<dbReference type="Proteomes" id="UP000015104">
    <property type="component" value="Unassembled WGS sequence"/>
</dbReference>
<dbReference type="AlphaFoldDB" id="T1K2W7"/>
<gene>
    <name evidence="1" type="primary">107359964</name>
</gene>
<dbReference type="STRING" id="32264.T1K2W7"/>
<evidence type="ECO:0008006" key="3">
    <source>
        <dbReference type="Google" id="ProtNLM"/>
    </source>
</evidence>
<evidence type="ECO:0000313" key="2">
    <source>
        <dbReference type="Proteomes" id="UP000015104"/>
    </source>
</evidence>
<organism evidence="1 2">
    <name type="scientific">Tetranychus urticae</name>
    <name type="common">Two-spotted spider mite</name>
    <dbReference type="NCBI Taxonomy" id="32264"/>
    <lineage>
        <taxon>Eukaryota</taxon>
        <taxon>Metazoa</taxon>
        <taxon>Ecdysozoa</taxon>
        <taxon>Arthropoda</taxon>
        <taxon>Chelicerata</taxon>
        <taxon>Arachnida</taxon>
        <taxon>Acari</taxon>
        <taxon>Acariformes</taxon>
        <taxon>Trombidiformes</taxon>
        <taxon>Prostigmata</taxon>
        <taxon>Eleutherengona</taxon>
        <taxon>Raphignathae</taxon>
        <taxon>Tetranychoidea</taxon>
        <taxon>Tetranychidae</taxon>
        <taxon>Tetranychus</taxon>
    </lineage>
</organism>
<dbReference type="Gene3D" id="3.40.50.300">
    <property type="entry name" value="P-loop containing nucleotide triphosphate hydrolases"/>
    <property type="match status" value="1"/>
</dbReference>
<proteinExistence type="predicted"/>
<dbReference type="HOGENOM" id="CLU_452236_0_0_1"/>